<evidence type="ECO:0000313" key="1">
    <source>
        <dbReference type="EMBL" id="CUE73196.1"/>
    </source>
</evidence>
<dbReference type="CDD" id="cd23767">
    <property type="entry name" value="IQCD"/>
    <property type="match status" value="1"/>
</dbReference>
<protein>
    <submittedName>
        <fullName evidence="1">Uncharacterized protein</fullName>
    </submittedName>
</protein>
<accession>A0A0S4IR88</accession>
<evidence type="ECO:0000313" key="2">
    <source>
        <dbReference type="Proteomes" id="UP000051952"/>
    </source>
</evidence>
<reference evidence="2" key="1">
    <citation type="submission" date="2015-09" db="EMBL/GenBank/DDBJ databases">
        <authorList>
            <consortium name="Pathogen Informatics"/>
        </authorList>
    </citation>
    <scope>NUCLEOTIDE SEQUENCE [LARGE SCALE GENOMIC DNA]</scope>
    <source>
        <strain evidence="2">Lake Konstanz</strain>
    </source>
</reference>
<sequence length="310" mass="35836">MAGFVLPRPPQHREGRRYEQFSSRPVLACDVSVTVATDQRSPLTGLIDDNASQWFPASSCNRTTQDEFSSRTRIIQLQHESLAVIRGEYARGRAFHLESAVHNLHFDEQWEREAIERDSMGFLWSLSVSVSQRSLIQNIEQEERVGRAALDQQSIASFCTLVATAEFISRRHLVSTFLSQMWEVRRHENDCRQRAAIISASRKDYHVIVDFEQTCRRYLLCMSATVAAQLHVTTEESSLRSNWLASYWESRRYIVESFAEEGSHLLWRSEGLLPNVSLWQMLSSHAIVIQAVFRGWSVRQKARKFHHVLL</sequence>
<dbReference type="Proteomes" id="UP000051952">
    <property type="component" value="Unassembled WGS sequence"/>
</dbReference>
<dbReference type="EMBL" id="CYKH01000145">
    <property type="protein sequence ID" value="CUE73196.1"/>
    <property type="molecule type" value="Genomic_DNA"/>
</dbReference>
<dbReference type="AlphaFoldDB" id="A0A0S4IR88"/>
<proteinExistence type="predicted"/>
<dbReference type="VEuPathDB" id="TriTrypDB:BSAL_54915"/>
<name>A0A0S4IR88_BODSA</name>
<keyword evidence="2" id="KW-1185">Reference proteome</keyword>
<gene>
    <name evidence="1" type="ORF">BSAL_54915</name>
</gene>
<organism evidence="1 2">
    <name type="scientific">Bodo saltans</name>
    <name type="common">Flagellated protozoan</name>
    <dbReference type="NCBI Taxonomy" id="75058"/>
    <lineage>
        <taxon>Eukaryota</taxon>
        <taxon>Discoba</taxon>
        <taxon>Euglenozoa</taxon>
        <taxon>Kinetoplastea</taxon>
        <taxon>Metakinetoplastina</taxon>
        <taxon>Eubodonida</taxon>
        <taxon>Bodonidae</taxon>
        <taxon>Bodo</taxon>
    </lineage>
</organism>
<dbReference type="PROSITE" id="PS50096">
    <property type="entry name" value="IQ"/>
    <property type="match status" value="1"/>
</dbReference>